<name>A0AAW2YVX6_9EUKA</name>
<feature type="signal peptide" evidence="6">
    <location>
        <begin position="1"/>
        <end position="16"/>
    </location>
</feature>
<reference evidence="8 9" key="1">
    <citation type="submission" date="2024-03" db="EMBL/GenBank/DDBJ databases">
        <title>The Acrasis kona genome and developmental transcriptomes reveal deep origins of eukaryotic multicellular pathways.</title>
        <authorList>
            <person name="Sheikh S."/>
            <person name="Fu C.-J."/>
            <person name="Brown M.W."/>
            <person name="Baldauf S.L."/>
        </authorList>
    </citation>
    <scope>NUCLEOTIDE SEQUENCE [LARGE SCALE GENOMIC DNA]</scope>
    <source>
        <strain evidence="8 9">ATCC MYA-3509</strain>
    </source>
</reference>
<keyword evidence="2 5" id="KW-0812">Transmembrane</keyword>
<comment type="caution">
    <text evidence="8">The sequence shown here is derived from an EMBL/GenBank/DDBJ whole genome shotgun (WGS) entry which is preliminary data.</text>
</comment>
<accession>A0AAW2YVX6</accession>
<dbReference type="EMBL" id="JAOPGA020000741">
    <property type="protein sequence ID" value="KAL0481270.1"/>
    <property type="molecule type" value="Genomic_DNA"/>
</dbReference>
<protein>
    <recommendedName>
        <fullName evidence="7">Polycystin cation channel PKD1/PKD2 domain-containing protein</fullName>
    </recommendedName>
</protein>
<dbReference type="PANTHER" id="PTHR10877:SF197">
    <property type="entry name" value="POLYCYSTIC KIDNEY DISEASE PROTEIN 1-LIKE 2"/>
    <property type="match status" value="1"/>
</dbReference>
<evidence type="ECO:0000256" key="5">
    <source>
        <dbReference type="SAM" id="Phobius"/>
    </source>
</evidence>
<keyword evidence="9" id="KW-1185">Reference proteome</keyword>
<organism evidence="8 9">
    <name type="scientific">Acrasis kona</name>
    <dbReference type="NCBI Taxonomy" id="1008807"/>
    <lineage>
        <taxon>Eukaryota</taxon>
        <taxon>Discoba</taxon>
        <taxon>Heterolobosea</taxon>
        <taxon>Tetramitia</taxon>
        <taxon>Eutetramitia</taxon>
        <taxon>Acrasidae</taxon>
        <taxon>Acrasis</taxon>
    </lineage>
</organism>
<keyword evidence="4 5" id="KW-0472">Membrane</keyword>
<proteinExistence type="predicted"/>
<feature type="transmembrane region" description="Helical" evidence="5">
    <location>
        <begin position="299"/>
        <end position="323"/>
    </location>
</feature>
<feature type="domain" description="Polycystin cation channel PKD1/PKD2" evidence="7">
    <location>
        <begin position="395"/>
        <end position="534"/>
    </location>
</feature>
<evidence type="ECO:0000313" key="8">
    <source>
        <dbReference type="EMBL" id="KAL0481270.1"/>
    </source>
</evidence>
<dbReference type="Gene3D" id="1.10.287.70">
    <property type="match status" value="1"/>
</dbReference>
<keyword evidence="6" id="KW-0732">Signal</keyword>
<dbReference type="Pfam" id="PF08016">
    <property type="entry name" value="PKD_channel"/>
    <property type="match status" value="1"/>
</dbReference>
<evidence type="ECO:0000313" key="9">
    <source>
        <dbReference type="Proteomes" id="UP001431209"/>
    </source>
</evidence>
<gene>
    <name evidence="8" type="ORF">AKO1_012803</name>
</gene>
<dbReference type="GO" id="GO:0050982">
    <property type="term" value="P:detection of mechanical stimulus"/>
    <property type="evidence" value="ECO:0007669"/>
    <property type="project" value="TreeGrafter"/>
</dbReference>
<evidence type="ECO:0000256" key="3">
    <source>
        <dbReference type="ARBA" id="ARBA00022989"/>
    </source>
</evidence>
<dbReference type="PANTHER" id="PTHR10877">
    <property type="entry name" value="POLYCYSTIN FAMILY MEMBER"/>
    <property type="match status" value="1"/>
</dbReference>
<evidence type="ECO:0000256" key="6">
    <source>
        <dbReference type="SAM" id="SignalP"/>
    </source>
</evidence>
<dbReference type="GO" id="GO:0016020">
    <property type="term" value="C:membrane"/>
    <property type="evidence" value="ECO:0007669"/>
    <property type="project" value="UniProtKB-SubCell"/>
</dbReference>
<sequence length="576" mass="66067">MKLTAGVSLVVLMVSAYTVILQRNILIDPGLENVMKKIISEFTYDDGNSEISYKDCTNVNMIWNWVEHYCDSLYTDQKPTESWSTVDITNPSNLVPVPMSFKAIQSVNVISAVYIGRAQVIPKDAKTLRGGINGYKWDKDWIDDKTHTQYRLFLLENNEPEEDANYKSQIEQASKEPHSQFFFLNSISKNKTRAVLDGLQEINWINEENTDTIFFKINIINANLARLAQVLVVWDRDPTGTFESFVVTSTAPDDGFYPDWKSMDNNDMMRIFFELLSVLTIVILIVYKIGELLGRENFNLFDIFFDLEIYCIISMIYHCYVWYQINDASDKYRARLGAPYKGMVLTPDQQFLTKSIMKSLYQGCEIVGKLCPGTVFGILNGTSPFRLTFIRSGIIMMFLYCVLIFDRIPKNSSFALLPNILRKTAPELLRIGLLLFLLFSVYAAVGTLLFGHSMSGFLTLSASFQTCIEMALGNDIELEDIVSEFVDNKIVRDSNSIVPIMLLPILYKWSFMILMTFILINIFVAIVTNAYDVVREEQGDDKDDWFNVMGERIKKVANVLWELTRPKKKIPKMKKL</sequence>
<feature type="chain" id="PRO_5043856444" description="Polycystin cation channel PKD1/PKD2 domain-containing protein" evidence="6">
    <location>
        <begin position="17"/>
        <end position="576"/>
    </location>
</feature>
<dbReference type="InterPro" id="IPR051223">
    <property type="entry name" value="Polycystin"/>
</dbReference>
<feature type="transmembrane region" description="Helical" evidence="5">
    <location>
        <begin position="428"/>
        <end position="450"/>
    </location>
</feature>
<evidence type="ECO:0000256" key="1">
    <source>
        <dbReference type="ARBA" id="ARBA00004141"/>
    </source>
</evidence>
<feature type="transmembrane region" description="Helical" evidence="5">
    <location>
        <begin position="509"/>
        <end position="531"/>
    </location>
</feature>
<evidence type="ECO:0000256" key="2">
    <source>
        <dbReference type="ARBA" id="ARBA00022692"/>
    </source>
</evidence>
<evidence type="ECO:0000256" key="4">
    <source>
        <dbReference type="ARBA" id="ARBA00023136"/>
    </source>
</evidence>
<dbReference type="InterPro" id="IPR013122">
    <property type="entry name" value="PKD1_2_channel"/>
</dbReference>
<keyword evidence="3 5" id="KW-1133">Transmembrane helix</keyword>
<comment type="subcellular location">
    <subcellularLocation>
        <location evidence="1">Membrane</location>
        <topology evidence="1">Multi-pass membrane protein</topology>
    </subcellularLocation>
</comment>
<evidence type="ECO:0000259" key="7">
    <source>
        <dbReference type="Pfam" id="PF08016"/>
    </source>
</evidence>
<dbReference type="AlphaFoldDB" id="A0AAW2YVX6"/>
<feature type="transmembrane region" description="Helical" evidence="5">
    <location>
        <begin position="268"/>
        <end position="287"/>
    </location>
</feature>
<dbReference type="Proteomes" id="UP001431209">
    <property type="component" value="Unassembled WGS sequence"/>
</dbReference>
<dbReference type="GO" id="GO:0005262">
    <property type="term" value="F:calcium channel activity"/>
    <property type="evidence" value="ECO:0007669"/>
    <property type="project" value="TreeGrafter"/>
</dbReference>